<name>A0ABY9CDL1_VITVI</name>
<accession>A0ABY9CDL1</accession>
<gene>
    <name evidence="1" type="ORF">VitviT2T_011802</name>
</gene>
<evidence type="ECO:0000313" key="2">
    <source>
        <dbReference type="Proteomes" id="UP001227230"/>
    </source>
</evidence>
<reference evidence="1 2" key="1">
    <citation type="journal article" date="2023" name="Hortic Res">
        <title>The complete reference genome for grapevine (Vitis vinifera L.) genetics and breeding.</title>
        <authorList>
            <person name="Shi X."/>
            <person name="Cao S."/>
            <person name="Wang X."/>
            <person name="Huang S."/>
            <person name="Wang Y."/>
            <person name="Liu Z."/>
            <person name="Liu W."/>
            <person name="Leng X."/>
            <person name="Peng Y."/>
            <person name="Wang N."/>
            <person name="Wang Y."/>
            <person name="Ma Z."/>
            <person name="Xu X."/>
            <person name="Zhang F."/>
            <person name="Xue H."/>
            <person name="Zhong H."/>
            <person name="Wang Y."/>
            <person name="Zhang K."/>
            <person name="Velt A."/>
            <person name="Avia K."/>
            <person name="Holtgrawe D."/>
            <person name="Grimplet J."/>
            <person name="Matus J.T."/>
            <person name="Ware D."/>
            <person name="Wu X."/>
            <person name="Wang H."/>
            <person name="Liu C."/>
            <person name="Fang Y."/>
            <person name="Rustenholz C."/>
            <person name="Cheng Z."/>
            <person name="Xiao H."/>
            <person name="Zhou Y."/>
        </authorList>
    </citation>
    <scope>NUCLEOTIDE SEQUENCE [LARGE SCALE GENOMIC DNA]</scope>
    <source>
        <strain evidence="2">cv. Pinot noir / PN40024</strain>
        <tissue evidence="1">Leaf</tissue>
    </source>
</reference>
<dbReference type="Proteomes" id="UP001227230">
    <property type="component" value="Chromosome 8"/>
</dbReference>
<sequence>MRVTVLRNGTVCQNRLCNYEIPCRMGLLVRNQALPLRNAFRSCEMDAPVLRSGTRVPKMVSQLRNPLPNGAFPAKWRISCFGGSQPLSQLRNGGHCAAKWHSCAKLGFAAAKIFAERGLRLRTGFAAKCRFRRGCEISQTPVFPLFLPCF</sequence>
<proteinExistence type="predicted"/>
<evidence type="ECO:0000313" key="1">
    <source>
        <dbReference type="EMBL" id="WJZ92827.1"/>
    </source>
</evidence>
<organism evidence="1 2">
    <name type="scientific">Vitis vinifera</name>
    <name type="common">Grape</name>
    <dbReference type="NCBI Taxonomy" id="29760"/>
    <lineage>
        <taxon>Eukaryota</taxon>
        <taxon>Viridiplantae</taxon>
        <taxon>Streptophyta</taxon>
        <taxon>Embryophyta</taxon>
        <taxon>Tracheophyta</taxon>
        <taxon>Spermatophyta</taxon>
        <taxon>Magnoliopsida</taxon>
        <taxon>eudicotyledons</taxon>
        <taxon>Gunneridae</taxon>
        <taxon>Pentapetalae</taxon>
        <taxon>rosids</taxon>
        <taxon>Vitales</taxon>
        <taxon>Vitaceae</taxon>
        <taxon>Viteae</taxon>
        <taxon>Vitis</taxon>
    </lineage>
</organism>
<keyword evidence="2" id="KW-1185">Reference proteome</keyword>
<protein>
    <submittedName>
        <fullName evidence="1">Uncharacterized protein</fullName>
    </submittedName>
</protein>
<dbReference type="EMBL" id="CP126655">
    <property type="protein sequence ID" value="WJZ92827.1"/>
    <property type="molecule type" value="Genomic_DNA"/>
</dbReference>